<accession>A0ABV6IVS8</accession>
<protein>
    <submittedName>
        <fullName evidence="1">Uncharacterized protein</fullName>
    </submittedName>
</protein>
<evidence type="ECO:0000313" key="1">
    <source>
        <dbReference type="EMBL" id="MFC0387726.1"/>
    </source>
</evidence>
<reference evidence="1 2" key="1">
    <citation type="submission" date="2024-09" db="EMBL/GenBank/DDBJ databases">
        <authorList>
            <person name="Sun Q."/>
            <person name="Mori K."/>
        </authorList>
    </citation>
    <scope>NUCLEOTIDE SEQUENCE [LARGE SCALE GENOMIC DNA]</scope>
    <source>
        <strain evidence="1 2">CCM 7468</strain>
    </source>
</reference>
<gene>
    <name evidence="1" type="ORF">ACFFIC_19590</name>
</gene>
<comment type="caution">
    <text evidence="1">The sequence shown here is derived from an EMBL/GenBank/DDBJ whole genome shotgun (WGS) entry which is preliminary data.</text>
</comment>
<proteinExistence type="predicted"/>
<dbReference type="Proteomes" id="UP001589789">
    <property type="component" value="Unassembled WGS sequence"/>
</dbReference>
<dbReference type="RefSeq" id="WP_377053454.1">
    <property type="nucleotide sequence ID" value="NZ_JBHLVZ010000069.1"/>
</dbReference>
<dbReference type="EMBL" id="JBHLVZ010000069">
    <property type="protein sequence ID" value="MFC0387726.1"/>
    <property type="molecule type" value="Genomic_DNA"/>
</dbReference>
<keyword evidence="2" id="KW-1185">Reference proteome</keyword>
<organism evidence="1 2">
    <name type="scientific">Muricoccus vinaceus</name>
    <dbReference type="NCBI Taxonomy" id="424704"/>
    <lineage>
        <taxon>Bacteria</taxon>
        <taxon>Pseudomonadati</taxon>
        <taxon>Pseudomonadota</taxon>
        <taxon>Alphaproteobacteria</taxon>
        <taxon>Acetobacterales</taxon>
        <taxon>Roseomonadaceae</taxon>
        <taxon>Muricoccus</taxon>
    </lineage>
</organism>
<evidence type="ECO:0000313" key="2">
    <source>
        <dbReference type="Proteomes" id="UP001589789"/>
    </source>
</evidence>
<sequence>MSNAILAVIAYTDAITIKAEGKINQKDHSTAPALLRSVLGRDLPDARFKDLQNLLSTKDEMQYGVKLTMQDTARDALSRLDTFGDWAKSWLEARGIA</sequence>
<name>A0ABV6IVS8_9PROT</name>